<organism evidence="2 3">
    <name type="scientific">Rhodohalobacter barkolensis</name>
    <dbReference type="NCBI Taxonomy" id="2053187"/>
    <lineage>
        <taxon>Bacteria</taxon>
        <taxon>Pseudomonadati</taxon>
        <taxon>Balneolota</taxon>
        <taxon>Balneolia</taxon>
        <taxon>Balneolales</taxon>
        <taxon>Balneolaceae</taxon>
        <taxon>Rhodohalobacter</taxon>
    </lineage>
</organism>
<protein>
    <recommendedName>
        <fullName evidence="1">MnmC-like methyltransferase domain-containing protein</fullName>
    </recommendedName>
</protein>
<comment type="caution">
    <text evidence="2">The sequence shown here is derived from an EMBL/GenBank/DDBJ whole genome shotgun (WGS) entry which is preliminary data.</text>
</comment>
<proteinExistence type="predicted"/>
<accession>A0A2N0VFC4</accession>
<reference evidence="2 3" key="1">
    <citation type="submission" date="2017-11" db="EMBL/GenBank/DDBJ databases">
        <title>Rhodohalobacter 15182 sp. nov., isolated from a salt lake.</title>
        <authorList>
            <person name="Han S."/>
        </authorList>
    </citation>
    <scope>NUCLEOTIDE SEQUENCE [LARGE SCALE GENOMIC DNA]</scope>
    <source>
        <strain evidence="2 3">15182</strain>
    </source>
</reference>
<dbReference type="RefSeq" id="WP_101073942.1">
    <property type="nucleotide sequence ID" value="NZ_PISP01000004.1"/>
</dbReference>
<dbReference type="GO" id="GO:0004808">
    <property type="term" value="F:tRNA (5-methylaminomethyl-2-thiouridylate)(34)-methyltransferase activity"/>
    <property type="evidence" value="ECO:0007669"/>
    <property type="project" value="InterPro"/>
</dbReference>
<dbReference type="InterPro" id="IPR047785">
    <property type="entry name" value="tRNA_MNMC2"/>
</dbReference>
<sequence>MSPEDQKPTISETKDGSTTLYSPVFDQYYHNPNGAVSESKIVFFETSGLLQSLQNRDHFAIFEMGFGTGLNFILLKDYLDKLDHPPIVDFYSVEAFPVDPDTASQFDFGEELNQQHPGELLRSIFSDAKPGTNSFQISKYLTLNLFIGTFDESPKPDQPIDYFFHDPFSPDVNAELWTPDVFRKLKAYADKSAVLATYCAASSARAAMAVAGWKLSRAPGALGKREMTLASIDEKNLGSLKRVNELRLIERYQKGDFD</sequence>
<dbReference type="PANTHER" id="PTHR39963">
    <property type="entry name" value="SLL0983 PROTEIN"/>
    <property type="match status" value="1"/>
</dbReference>
<dbReference type="Pfam" id="PF05430">
    <property type="entry name" value="Methyltransf_30"/>
    <property type="match status" value="1"/>
</dbReference>
<dbReference type="Gene3D" id="3.40.50.150">
    <property type="entry name" value="Vaccinia Virus protein VP39"/>
    <property type="match status" value="1"/>
</dbReference>
<name>A0A2N0VFC4_9BACT</name>
<feature type="domain" description="MnmC-like methyltransferase" evidence="1">
    <location>
        <begin position="125"/>
        <end position="231"/>
    </location>
</feature>
<dbReference type="AlphaFoldDB" id="A0A2N0VFC4"/>
<dbReference type="PANTHER" id="PTHR39963:SF1">
    <property type="entry name" value="MNMC-LIKE METHYLTRANSFERASE DOMAIN-CONTAINING PROTEIN"/>
    <property type="match status" value="1"/>
</dbReference>
<dbReference type="NCBIfam" id="NF033855">
    <property type="entry name" value="tRNA_MNMC2"/>
    <property type="match status" value="1"/>
</dbReference>
<evidence type="ECO:0000259" key="1">
    <source>
        <dbReference type="Pfam" id="PF05430"/>
    </source>
</evidence>
<dbReference type="InterPro" id="IPR008471">
    <property type="entry name" value="MnmC-like_methylTransf"/>
</dbReference>
<evidence type="ECO:0000313" key="3">
    <source>
        <dbReference type="Proteomes" id="UP000233398"/>
    </source>
</evidence>
<keyword evidence="3" id="KW-1185">Reference proteome</keyword>
<dbReference type="EMBL" id="PISP01000004">
    <property type="protein sequence ID" value="PKD42889.1"/>
    <property type="molecule type" value="Genomic_DNA"/>
</dbReference>
<evidence type="ECO:0000313" key="2">
    <source>
        <dbReference type="EMBL" id="PKD42889.1"/>
    </source>
</evidence>
<gene>
    <name evidence="2" type="ORF">CWD77_12605</name>
</gene>
<dbReference type="OrthoDB" id="9786494at2"/>
<dbReference type="Proteomes" id="UP000233398">
    <property type="component" value="Unassembled WGS sequence"/>
</dbReference>
<dbReference type="InterPro" id="IPR029063">
    <property type="entry name" value="SAM-dependent_MTases_sf"/>
</dbReference>
<dbReference type="GO" id="GO:0016645">
    <property type="term" value="F:oxidoreductase activity, acting on the CH-NH group of donors"/>
    <property type="evidence" value="ECO:0007669"/>
    <property type="project" value="InterPro"/>
</dbReference>